<feature type="compositionally biased region" description="Low complexity" evidence="5">
    <location>
        <begin position="482"/>
        <end position="491"/>
    </location>
</feature>
<keyword evidence="7" id="KW-0732">Signal</keyword>
<evidence type="ECO:0000313" key="8">
    <source>
        <dbReference type="EMBL" id="OBA24137.1"/>
    </source>
</evidence>
<protein>
    <submittedName>
        <fullName evidence="8">Pali-domain-containing protein</fullName>
    </submittedName>
</protein>
<feature type="signal peptide" evidence="7">
    <location>
        <begin position="1"/>
        <end position="19"/>
    </location>
</feature>
<dbReference type="InterPro" id="IPR009571">
    <property type="entry name" value="SUR7/Rim9-like_fungi"/>
</dbReference>
<name>A0A1A0HJR8_9ASCO</name>
<organism evidence="8 9">
    <name type="scientific">Metschnikowia bicuspidata var. bicuspidata NRRL YB-4993</name>
    <dbReference type="NCBI Taxonomy" id="869754"/>
    <lineage>
        <taxon>Eukaryota</taxon>
        <taxon>Fungi</taxon>
        <taxon>Dikarya</taxon>
        <taxon>Ascomycota</taxon>
        <taxon>Saccharomycotina</taxon>
        <taxon>Pichiomycetes</taxon>
        <taxon>Metschnikowiaceae</taxon>
        <taxon>Metschnikowia</taxon>
    </lineage>
</organism>
<dbReference type="InterPro" id="IPR051380">
    <property type="entry name" value="pH-response_reg_palI/RIM9"/>
</dbReference>
<feature type="transmembrane region" description="Helical" evidence="6">
    <location>
        <begin position="147"/>
        <end position="168"/>
    </location>
</feature>
<sequence>MRHAILTSISSFLLAVALAFLILSNVSTPVSSGLHLAASLSYTYGIFGYCDGDLCPSAAYPVLFGDVDTDSSWFFGSATRNTLSKTFIVAPIAAGFTFLAFVFTFLSLFVHASALKILSLVFSVVALVSSALIAVMAVLVFHPHVEWVGWLLVAAAGCCLVAAPLLFLSIGVREDHDADSDVDQYAGHTFGDISNMDPPGRYSAGSLNDIKENSYGYAVDPLGSSKEFSYRGPNTNEYPADRTDSLNKSLLEALPKTANDVTKPRPYMANGPGASINSFQNNAHLGTNAQGPGSSANSLQQNAYSSLNIQSGPSTPIASKRQLAPNVVPSEGMTYNIEQPGVMPPYPQKDHAPSIYSLHNYGVFDHHPTVEGHRPFTEAQDVDEAAERASVTLEIHADSDNESDFTSVSQRPPNESYVVPRVSPQRMQQQSYQQGMPPQAFQVPQGQLPARPQNQYASHVPPQPGPGQSYAPRAQGPGYGQPGQSYAQPGQNFGQPQMQAAAPRPVTRATISDNALSNNPDFAIGFSGRKKQVGRPGYGAPRPGAAFTPRTGQRDGPYGNI</sequence>
<feature type="transmembrane region" description="Helical" evidence="6">
    <location>
        <begin position="117"/>
        <end position="141"/>
    </location>
</feature>
<dbReference type="GO" id="GO:0005886">
    <property type="term" value="C:plasma membrane"/>
    <property type="evidence" value="ECO:0007669"/>
    <property type="project" value="InterPro"/>
</dbReference>
<dbReference type="GO" id="GO:0035838">
    <property type="term" value="C:growing cell tip"/>
    <property type="evidence" value="ECO:0007669"/>
    <property type="project" value="TreeGrafter"/>
</dbReference>
<gene>
    <name evidence="8" type="ORF">METBIDRAFT_76992</name>
</gene>
<evidence type="ECO:0000313" key="9">
    <source>
        <dbReference type="Proteomes" id="UP000092555"/>
    </source>
</evidence>
<evidence type="ECO:0000256" key="1">
    <source>
        <dbReference type="ARBA" id="ARBA00004141"/>
    </source>
</evidence>
<feature type="compositionally biased region" description="Low complexity" evidence="5">
    <location>
        <begin position="534"/>
        <end position="546"/>
    </location>
</feature>
<proteinExistence type="predicted"/>
<comment type="subcellular location">
    <subcellularLocation>
        <location evidence="1">Membrane</location>
        <topology evidence="1">Multi-pass membrane protein</topology>
    </subcellularLocation>
</comment>
<keyword evidence="3 6" id="KW-1133">Transmembrane helix</keyword>
<dbReference type="GO" id="GO:0032153">
    <property type="term" value="C:cell division site"/>
    <property type="evidence" value="ECO:0007669"/>
    <property type="project" value="TreeGrafter"/>
</dbReference>
<keyword evidence="4 6" id="KW-0472">Membrane</keyword>
<dbReference type="RefSeq" id="XP_018714618.1">
    <property type="nucleotide sequence ID" value="XM_018858617.1"/>
</dbReference>
<keyword evidence="9" id="KW-1185">Reference proteome</keyword>
<reference evidence="8 9" key="1">
    <citation type="submission" date="2016-05" db="EMBL/GenBank/DDBJ databases">
        <title>Comparative genomics of biotechnologically important yeasts.</title>
        <authorList>
            <consortium name="DOE Joint Genome Institute"/>
            <person name="Riley R."/>
            <person name="Haridas S."/>
            <person name="Wolfe K.H."/>
            <person name="Lopes M.R."/>
            <person name="Hittinger C.T."/>
            <person name="Goker M."/>
            <person name="Salamov A."/>
            <person name="Wisecaver J."/>
            <person name="Long T.M."/>
            <person name="Aerts A.L."/>
            <person name="Barry K."/>
            <person name="Choi C."/>
            <person name="Clum A."/>
            <person name="Coughlan A.Y."/>
            <person name="Deshpande S."/>
            <person name="Douglass A.P."/>
            <person name="Hanson S.J."/>
            <person name="Klenk H.-P."/>
            <person name="LaButti K."/>
            <person name="Lapidus A."/>
            <person name="Lindquist E."/>
            <person name="Lipzen A."/>
            <person name="Meier-kolthoff J.P."/>
            <person name="Ohm R.A."/>
            <person name="Otillar R.P."/>
            <person name="Pangilinan J."/>
            <person name="Peng Y."/>
            <person name="Rokas A."/>
            <person name="Rosa C.A."/>
            <person name="Scheuner C."/>
            <person name="Sibirny A.A."/>
            <person name="Slot J.C."/>
            <person name="Stielow J.B."/>
            <person name="Sun H."/>
            <person name="Kurtzman C.P."/>
            <person name="Blackwell M."/>
            <person name="Grigoriev I.V."/>
            <person name="Jeffries T.W."/>
        </authorList>
    </citation>
    <scope>NUCLEOTIDE SEQUENCE [LARGE SCALE GENOMIC DNA]</scope>
    <source>
        <strain evidence="8 9">NRRL YB-4993</strain>
    </source>
</reference>
<feature type="chain" id="PRO_5008508838" evidence="7">
    <location>
        <begin position="20"/>
        <end position="561"/>
    </location>
</feature>
<feature type="compositionally biased region" description="Low complexity" evidence="5">
    <location>
        <begin position="423"/>
        <end position="439"/>
    </location>
</feature>
<evidence type="ECO:0000256" key="6">
    <source>
        <dbReference type="SAM" id="Phobius"/>
    </source>
</evidence>
<feature type="transmembrane region" description="Helical" evidence="6">
    <location>
        <begin position="87"/>
        <end position="110"/>
    </location>
</feature>
<evidence type="ECO:0000256" key="2">
    <source>
        <dbReference type="ARBA" id="ARBA00022692"/>
    </source>
</evidence>
<comment type="caution">
    <text evidence="8">The sequence shown here is derived from an EMBL/GenBank/DDBJ whole genome shotgun (WGS) entry which is preliminary data.</text>
</comment>
<dbReference type="Pfam" id="PF06687">
    <property type="entry name" value="SUR7"/>
    <property type="match status" value="1"/>
</dbReference>
<evidence type="ECO:0000256" key="7">
    <source>
        <dbReference type="SAM" id="SignalP"/>
    </source>
</evidence>
<dbReference type="OrthoDB" id="2354757at2759"/>
<feature type="region of interest" description="Disordered" evidence="5">
    <location>
        <begin position="394"/>
        <end position="561"/>
    </location>
</feature>
<feature type="compositionally biased region" description="Polar residues" evidence="5">
    <location>
        <begin position="509"/>
        <end position="520"/>
    </location>
</feature>
<feature type="compositionally biased region" description="Polar residues" evidence="5">
    <location>
        <begin position="404"/>
        <end position="413"/>
    </location>
</feature>
<evidence type="ECO:0000256" key="4">
    <source>
        <dbReference type="ARBA" id="ARBA00023136"/>
    </source>
</evidence>
<keyword evidence="2 6" id="KW-0812">Transmembrane</keyword>
<feature type="compositionally biased region" description="Polar residues" evidence="5">
    <location>
        <begin position="275"/>
        <end position="299"/>
    </location>
</feature>
<dbReference type="GeneID" id="30031593"/>
<dbReference type="PANTHER" id="PTHR28013">
    <property type="entry name" value="PROTEIN DCV1-RELATED"/>
    <property type="match status" value="1"/>
</dbReference>
<dbReference type="Proteomes" id="UP000092555">
    <property type="component" value="Unassembled WGS sequence"/>
</dbReference>
<evidence type="ECO:0000256" key="3">
    <source>
        <dbReference type="ARBA" id="ARBA00022989"/>
    </source>
</evidence>
<dbReference type="AlphaFoldDB" id="A0A1A0HJR8"/>
<dbReference type="PANTHER" id="PTHR28013:SF3">
    <property type="entry name" value="PROTEIN DCV1-RELATED"/>
    <property type="match status" value="1"/>
</dbReference>
<feature type="region of interest" description="Disordered" evidence="5">
    <location>
        <begin position="260"/>
        <end position="299"/>
    </location>
</feature>
<evidence type="ECO:0000256" key="5">
    <source>
        <dbReference type="SAM" id="MobiDB-lite"/>
    </source>
</evidence>
<dbReference type="EMBL" id="LXTC01000001">
    <property type="protein sequence ID" value="OBA24137.1"/>
    <property type="molecule type" value="Genomic_DNA"/>
</dbReference>
<accession>A0A1A0HJR8</accession>